<evidence type="ECO:0000313" key="2">
    <source>
        <dbReference type="Proteomes" id="UP000499080"/>
    </source>
</evidence>
<comment type="caution">
    <text evidence="1">The sequence shown here is derived from an EMBL/GenBank/DDBJ whole genome shotgun (WGS) entry which is preliminary data.</text>
</comment>
<name>A0A4Y2EI06_ARAVE</name>
<protein>
    <submittedName>
        <fullName evidence="1">Uncharacterized protein</fullName>
    </submittedName>
</protein>
<dbReference type="EMBL" id="BGPR01000611">
    <property type="protein sequence ID" value="GBM28441.1"/>
    <property type="molecule type" value="Genomic_DNA"/>
</dbReference>
<proteinExistence type="predicted"/>
<reference evidence="1 2" key="1">
    <citation type="journal article" date="2019" name="Sci. Rep.">
        <title>Orb-weaving spider Araneus ventricosus genome elucidates the spidroin gene catalogue.</title>
        <authorList>
            <person name="Kono N."/>
            <person name="Nakamura H."/>
            <person name="Ohtoshi R."/>
            <person name="Moran D.A.P."/>
            <person name="Shinohara A."/>
            <person name="Yoshida Y."/>
            <person name="Fujiwara M."/>
            <person name="Mori M."/>
            <person name="Tomita M."/>
            <person name="Arakawa K."/>
        </authorList>
    </citation>
    <scope>NUCLEOTIDE SEQUENCE [LARGE SCALE GENOMIC DNA]</scope>
</reference>
<dbReference type="AlphaFoldDB" id="A0A4Y2EI06"/>
<evidence type="ECO:0000313" key="1">
    <source>
        <dbReference type="EMBL" id="GBM28441.1"/>
    </source>
</evidence>
<gene>
    <name evidence="1" type="ORF">AVEN_33896_1</name>
</gene>
<sequence length="102" mass="11709">MLLCSTGRFHRRRKTCFSLDAANGFYVKKNLPDFRRTVSISFSLRLEDGVKPVSFLNFAVKAVQTCFRLCLLLDDHADMTDSWVTSFYTHHPVLVVARHGNN</sequence>
<keyword evidence="2" id="KW-1185">Reference proteome</keyword>
<dbReference type="Proteomes" id="UP000499080">
    <property type="component" value="Unassembled WGS sequence"/>
</dbReference>
<accession>A0A4Y2EI06</accession>
<organism evidence="1 2">
    <name type="scientific">Araneus ventricosus</name>
    <name type="common">Orbweaver spider</name>
    <name type="synonym">Epeira ventricosa</name>
    <dbReference type="NCBI Taxonomy" id="182803"/>
    <lineage>
        <taxon>Eukaryota</taxon>
        <taxon>Metazoa</taxon>
        <taxon>Ecdysozoa</taxon>
        <taxon>Arthropoda</taxon>
        <taxon>Chelicerata</taxon>
        <taxon>Arachnida</taxon>
        <taxon>Araneae</taxon>
        <taxon>Araneomorphae</taxon>
        <taxon>Entelegynae</taxon>
        <taxon>Araneoidea</taxon>
        <taxon>Araneidae</taxon>
        <taxon>Araneus</taxon>
    </lineage>
</organism>